<evidence type="ECO:0000256" key="3">
    <source>
        <dbReference type="ARBA" id="ARBA00009047"/>
    </source>
</evidence>
<comment type="similarity">
    <text evidence="3">Belongs to the binding-protein-dependent transport system permease family. MalFG subfamily.</text>
</comment>
<dbReference type="PROSITE" id="PS50928">
    <property type="entry name" value="ABC_TM1"/>
    <property type="match status" value="1"/>
</dbReference>
<protein>
    <recommendedName>
        <fullName evidence="10">Maltose/maltodextrin transport system permease protein MalG</fullName>
    </recommendedName>
</protein>
<keyword evidence="9 11" id="KW-0472">Membrane</keyword>
<organism evidence="14 15">
    <name type="scientific">Pararobbsia alpina</name>
    <dbReference type="NCBI Taxonomy" id="621374"/>
    <lineage>
        <taxon>Bacteria</taxon>
        <taxon>Pseudomonadati</taxon>
        <taxon>Pseudomonadota</taxon>
        <taxon>Betaproteobacteria</taxon>
        <taxon>Burkholderiales</taxon>
        <taxon>Burkholderiaceae</taxon>
        <taxon>Pararobbsia</taxon>
    </lineage>
</organism>
<dbReference type="PANTHER" id="PTHR32243">
    <property type="entry name" value="MALTOSE TRANSPORT SYSTEM PERMEASE-RELATED"/>
    <property type="match status" value="1"/>
</dbReference>
<feature type="region of interest" description="Disordered" evidence="12">
    <location>
        <begin position="1"/>
        <end position="30"/>
    </location>
</feature>
<evidence type="ECO:0000256" key="7">
    <source>
        <dbReference type="ARBA" id="ARBA00022692"/>
    </source>
</evidence>
<evidence type="ECO:0000313" key="14">
    <source>
        <dbReference type="EMBL" id="CAB3792393.1"/>
    </source>
</evidence>
<feature type="transmembrane region" description="Helical" evidence="11">
    <location>
        <begin position="144"/>
        <end position="171"/>
    </location>
</feature>
<dbReference type="AlphaFoldDB" id="A0A6S7BIK2"/>
<gene>
    <name evidence="14" type="primary">dasC_3</name>
    <name evidence="14" type="ORF">LMG28138_03338</name>
</gene>
<evidence type="ECO:0000256" key="12">
    <source>
        <dbReference type="SAM" id="MobiDB-lite"/>
    </source>
</evidence>
<feature type="compositionally biased region" description="Basic and acidic residues" evidence="12">
    <location>
        <begin position="1"/>
        <end position="12"/>
    </location>
</feature>
<dbReference type="GO" id="GO:0005886">
    <property type="term" value="C:plasma membrane"/>
    <property type="evidence" value="ECO:0007669"/>
    <property type="project" value="UniProtKB-SubCell"/>
</dbReference>
<keyword evidence="6" id="KW-0762">Sugar transport</keyword>
<feature type="transmembrane region" description="Helical" evidence="11">
    <location>
        <begin position="283"/>
        <end position="302"/>
    </location>
</feature>
<feature type="transmembrane region" description="Helical" evidence="11">
    <location>
        <begin position="44"/>
        <end position="66"/>
    </location>
</feature>
<proteinExistence type="inferred from homology"/>
<feature type="compositionally biased region" description="Low complexity" evidence="12">
    <location>
        <begin position="13"/>
        <end position="26"/>
    </location>
</feature>
<comment type="function">
    <text evidence="1">Part of the ABC transporter complex MalEFGK involved in maltose/maltodextrin import. Probably responsible for the translocation of the substrate across the membrane.</text>
</comment>
<keyword evidence="4 11" id="KW-0813">Transport</keyword>
<evidence type="ECO:0000256" key="4">
    <source>
        <dbReference type="ARBA" id="ARBA00022448"/>
    </source>
</evidence>
<feature type="transmembrane region" description="Helical" evidence="11">
    <location>
        <begin position="113"/>
        <end position="132"/>
    </location>
</feature>
<evidence type="ECO:0000313" key="15">
    <source>
        <dbReference type="Proteomes" id="UP000494115"/>
    </source>
</evidence>
<keyword evidence="8 11" id="KW-1133">Transmembrane helix</keyword>
<evidence type="ECO:0000256" key="6">
    <source>
        <dbReference type="ARBA" id="ARBA00022597"/>
    </source>
</evidence>
<dbReference type="InterPro" id="IPR000515">
    <property type="entry name" value="MetI-like"/>
</dbReference>
<dbReference type="Gene3D" id="1.10.3720.10">
    <property type="entry name" value="MetI-like"/>
    <property type="match status" value="1"/>
</dbReference>
<dbReference type="InterPro" id="IPR035906">
    <property type="entry name" value="MetI-like_sf"/>
</dbReference>
<dbReference type="GO" id="GO:0055085">
    <property type="term" value="P:transmembrane transport"/>
    <property type="evidence" value="ECO:0007669"/>
    <property type="project" value="InterPro"/>
</dbReference>
<keyword evidence="15" id="KW-1185">Reference proteome</keyword>
<feature type="domain" description="ABC transmembrane type-1" evidence="13">
    <location>
        <begin position="109"/>
        <end position="302"/>
    </location>
</feature>
<evidence type="ECO:0000256" key="5">
    <source>
        <dbReference type="ARBA" id="ARBA00022475"/>
    </source>
</evidence>
<evidence type="ECO:0000256" key="11">
    <source>
        <dbReference type="RuleBase" id="RU363032"/>
    </source>
</evidence>
<dbReference type="EMBL" id="CADIKM010000015">
    <property type="protein sequence ID" value="CAB3792393.1"/>
    <property type="molecule type" value="Genomic_DNA"/>
</dbReference>
<dbReference type="Pfam" id="PF00528">
    <property type="entry name" value="BPD_transp_1"/>
    <property type="match status" value="1"/>
</dbReference>
<reference evidence="14 15" key="1">
    <citation type="submission" date="2020-04" db="EMBL/GenBank/DDBJ databases">
        <authorList>
            <person name="De Canck E."/>
        </authorList>
    </citation>
    <scope>NUCLEOTIDE SEQUENCE [LARGE SCALE GENOMIC DNA]</scope>
    <source>
        <strain evidence="14 15">LMG 28138</strain>
    </source>
</reference>
<keyword evidence="7 11" id="KW-0812">Transmembrane</keyword>
<feature type="transmembrane region" description="Helical" evidence="11">
    <location>
        <begin position="224"/>
        <end position="246"/>
    </location>
</feature>
<evidence type="ECO:0000256" key="9">
    <source>
        <dbReference type="ARBA" id="ARBA00023136"/>
    </source>
</evidence>
<dbReference type="Proteomes" id="UP000494115">
    <property type="component" value="Unassembled WGS sequence"/>
</dbReference>
<dbReference type="SUPFAM" id="SSF161098">
    <property type="entry name" value="MetI-like"/>
    <property type="match status" value="1"/>
</dbReference>
<comment type="subcellular location">
    <subcellularLocation>
        <location evidence="2 11">Cell membrane</location>
        <topology evidence="2 11">Multi-pass membrane protein</topology>
    </subcellularLocation>
</comment>
<dbReference type="InterPro" id="IPR050901">
    <property type="entry name" value="BP-dep_ABC_trans_perm"/>
</dbReference>
<name>A0A6S7BIK2_9BURK</name>
<evidence type="ECO:0000256" key="8">
    <source>
        <dbReference type="ARBA" id="ARBA00022989"/>
    </source>
</evidence>
<evidence type="ECO:0000256" key="1">
    <source>
        <dbReference type="ARBA" id="ARBA00002264"/>
    </source>
</evidence>
<evidence type="ECO:0000256" key="2">
    <source>
        <dbReference type="ARBA" id="ARBA00004651"/>
    </source>
</evidence>
<sequence length="317" mass="34515">MSDALRSADRDLGTASTSPATASGSGDLPVMQDRGRTARIKARAAVALYYLVCGVLTVLFLFPIAWSAFTSFYSPADASASPPKWIPSHLSFENYFNLASYGEGIWRYLGNSASVAAMTVSMTLVLCTLGGYGFSRFRFRGRNVIFIVILATLMIPFQSILNPLFVLLRWLHLQGTLFGLALVYTTFQLPFAVFMMRNSFDSVPREIEEASLIDGCSSLQSLRIVMLPLVLPGLVTAGLFAFFGSWNELLAALILLGDARNYTMPVMLLNAQSGQLGAIDWGLMQAGITLSILPCAVLFLLLQRYYINGLIAGAVKA</sequence>
<evidence type="ECO:0000259" key="13">
    <source>
        <dbReference type="PROSITE" id="PS50928"/>
    </source>
</evidence>
<dbReference type="CDD" id="cd06261">
    <property type="entry name" value="TM_PBP2"/>
    <property type="match status" value="1"/>
</dbReference>
<feature type="transmembrane region" description="Helical" evidence="11">
    <location>
        <begin position="177"/>
        <end position="196"/>
    </location>
</feature>
<evidence type="ECO:0000256" key="10">
    <source>
        <dbReference type="ARBA" id="ARBA00041109"/>
    </source>
</evidence>
<keyword evidence="5" id="KW-1003">Cell membrane</keyword>
<dbReference type="PANTHER" id="PTHR32243:SF50">
    <property type="entry name" value="MALTOSE_MALTODEXTRIN TRANSPORT SYSTEM PERMEASE PROTEIN MALG"/>
    <property type="match status" value="1"/>
</dbReference>
<accession>A0A6S7BIK2</accession>
<dbReference type="RefSeq" id="WP_217478441.1">
    <property type="nucleotide sequence ID" value="NZ_CADIKM010000015.1"/>
</dbReference>